<feature type="domain" description="LysR substrate-binding" evidence="1">
    <location>
        <begin position="2"/>
        <end position="93"/>
    </location>
</feature>
<name>A0A6I2L3J4_9BURK</name>
<sequence>MLASTALPEAIREHQALRPKVVIRVRDLAVDALAGAVAAGDVDLTIGPDRAASDSINQQTAFTSLWVLWYAPSHSLAKKRTLKWKDLLGVSLVAAVLLKIDTTTNAAELPDEF</sequence>
<evidence type="ECO:0000313" key="2">
    <source>
        <dbReference type="EMBL" id="MRW91414.1"/>
    </source>
</evidence>
<organism evidence="2 3">
    <name type="scientific">Duganella guangzhouensis</name>
    <dbReference type="NCBI Taxonomy" id="2666084"/>
    <lineage>
        <taxon>Bacteria</taxon>
        <taxon>Pseudomonadati</taxon>
        <taxon>Pseudomonadota</taxon>
        <taxon>Betaproteobacteria</taxon>
        <taxon>Burkholderiales</taxon>
        <taxon>Oxalobacteraceae</taxon>
        <taxon>Telluria group</taxon>
        <taxon>Duganella</taxon>
    </lineage>
</organism>
<comment type="caution">
    <text evidence="2">The sequence shown here is derived from an EMBL/GenBank/DDBJ whole genome shotgun (WGS) entry which is preliminary data.</text>
</comment>
<dbReference type="Gene3D" id="3.40.190.290">
    <property type="match status" value="1"/>
</dbReference>
<gene>
    <name evidence="2" type="ORF">GJ699_15590</name>
</gene>
<dbReference type="GO" id="GO:0005829">
    <property type="term" value="C:cytosol"/>
    <property type="evidence" value="ECO:0007669"/>
    <property type="project" value="TreeGrafter"/>
</dbReference>
<dbReference type="Proteomes" id="UP000433309">
    <property type="component" value="Unassembled WGS sequence"/>
</dbReference>
<accession>A0A6I2L3J4</accession>
<dbReference type="InterPro" id="IPR005119">
    <property type="entry name" value="LysR_subst-bd"/>
</dbReference>
<dbReference type="SUPFAM" id="SSF53850">
    <property type="entry name" value="Periplasmic binding protein-like II"/>
    <property type="match status" value="1"/>
</dbReference>
<dbReference type="GO" id="GO:0006355">
    <property type="term" value="P:regulation of DNA-templated transcription"/>
    <property type="evidence" value="ECO:0007669"/>
    <property type="project" value="TreeGrafter"/>
</dbReference>
<dbReference type="EMBL" id="WKJK01000007">
    <property type="protein sequence ID" value="MRW91414.1"/>
    <property type="molecule type" value="Genomic_DNA"/>
</dbReference>
<dbReference type="AlphaFoldDB" id="A0A6I2L3J4"/>
<dbReference type="PANTHER" id="PTHR30419:SF30">
    <property type="entry name" value="LYSR FAMILY TRANSCRIPTIONAL REGULATOR"/>
    <property type="match status" value="1"/>
</dbReference>
<dbReference type="PANTHER" id="PTHR30419">
    <property type="entry name" value="HTH-TYPE TRANSCRIPTIONAL REGULATOR YBHD"/>
    <property type="match status" value="1"/>
</dbReference>
<protein>
    <recommendedName>
        <fullName evidence="1">LysR substrate-binding domain-containing protein</fullName>
    </recommendedName>
</protein>
<reference evidence="2 3" key="1">
    <citation type="submission" date="2019-11" db="EMBL/GenBank/DDBJ databases">
        <title>Novel species isolated from a subtropical stream in China.</title>
        <authorList>
            <person name="Lu H."/>
        </authorList>
    </citation>
    <scope>NUCLEOTIDE SEQUENCE [LARGE SCALE GENOMIC DNA]</scope>
    <source>
        <strain evidence="2 3">FT80W</strain>
    </source>
</reference>
<dbReference type="InterPro" id="IPR050950">
    <property type="entry name" value="HTH-type_LysR_regulators"/>
</dbReference>
<keyword evidence="3" id="KW-1185">Reference proteome</keyword>
<dbReference type="Pfam" id="PF03466">
    <property type="entry name" value="LysR_substrate"/>
    <property type="match status" value="1"/>
</dbReference>
<proteinExistence type="predicted"/>
<evidence type="ECO:0000259" key="1">
    <source>
        <dbReference type="Pfam" id="PF03466"/>
    </source>
</evidence>
<evidence type="ECO:0000313" key="3">
    <source>
        <dbReference type="Proteomes" id="UP000433309"/>
    </source>
</evidence>